<proteinExistence type="inferred from homology"/>
<dbReference type="InterPro" id="IPR006501">
    <property type="entry name" value="Pectinesterase_inhib_dom"/>
</dbReference>
<evidence type="ECO:0000256" key="5">
    <source>
        <dbReference type="ARBA" id="ARBA00013229"/>
    </source>
</evidence>
<dbReference type="NCBIfam" id="TIGR01614">
    <property type="entry name" value="PME_inhib"/>
    <property type="match status" value="1"/>
</dbReference>
<dbReference type="Proteomes" id="UP000554482">
    <property type="component" value="Unassembled WGS sequence"/>
</dbReference>
<evidence type="ECO:0000256" key="7">
    <source>
        <dbReference type="ARBA" id="ARBA00022801"/>
    </source>
</evidence>
<evidence type="ECO:0000313" key="13">
    <source>
        <dbReference type="Proteomes" id="UP000554482"/>
    </source>
</evidence>
<dbReference type="InterPro" id="IPR012334">
    <property type="entry name" value="Pectin_lyas_fold"/>
</dbReference>
<dbReference type="FunFam" id="2.160.20.10:FF:000029">
    <property type="entry name" value="Pectinesterase 4"/>
    <property type="match status" value="1"/>
</dbReference>
<comment type="catalytic activity">
    <reaction evidence="10">
        <text>[(1-&gt;4)-alpha-D-galacturonosyl methyl ester](n) + n H2O = [(1-&gt;4)-alpha-D-galacturonosyl](n) + n methanol + n H(+)</text>
        <dbReference type="Rhea" id="RHEA:22380"/>
        <dbReference type="Rhea" id="RHEA-COMP:14570"/>
        <dbReference type="Rhea" id="RHEA-COMP:14573"/>
        <dbReference type="ChEBI" id="CHEBI:15377"/>
        <dbReference type="ChEBI" id="CHEBI:15378"/>
        <dbReference type="ChEBI" id="CHEBI:17790"/>
        <dbReference type="ChEBI" id="CHEBI:140522"/>
        <dbReference type="ChEBI" id="CHEBI:140523"/>
        <dbReference type="EC" id="3.1.1.11"/>
    </reaction>
</comment>
<dbReference type="PANTHER" id="PTHR31707">
    <property type="entry name" value="PECTINESTERASE"/>
    <property type="match status" value="1"/>
</dbReference>
<dbReference type="EC" id="3.1.1.11" evidence="5 10"/>
<dbReference type="GO" id="GO:0030599">
    <property type="term" value="F:pectinesterase activity"/>
    <property type="evidence" value="ECO:0007669"/>
    <property type="project" value="UniProtKB-UniRule"/>
</dbReference>
<dbReference type="PROSITE" id="PS00503">
    <property type="entry name" value="PECTINESTERASE_2"/>
    <property type="match status" value="1"/>
</dbReference>
<protein>
    <recommendedName>
        <fullName evidence="5 10">Pectinesterase</fullName>
        <ecNumber evidence="5 10">3.1.1.11</ecNumber>
    </recommendedName>
</protein>
<evidence type="ECO:0000256" key="1">
    <source>
        <dbReference type="ARBA" id="ARBA00004191"/>
    </source>
</evidence>
<name>A0A7J6X8N5_THATH</name>
<feature type="active site" evidence="9">
    <location>
        <position position="414"/>
    </location>
</feature>
<dbReference type="GO" id="GO:0045490">
    <property type="term" value="P:pectin catabolic process"/>
    <property type="evidence" value="ECO:0007669"/>
    <property type="project" value="UniProtKB-UniRule"/>
</dbReference>
<dbReference type="SUPFAM" id="SSF51126">
    <property type="entry name" value="Pectin lyase-like"/>
    <property type="match status" value="1"/>
</dbReference>
<keyword evidence="13" id="KW-1185">Reference proteome</keyword>
<evidence type="ECO:0000256" key="3">
    <source>
        <dbReference type="ARBA" id="ARBA00006027"/>
    </source>
</evidence>
<keyword evidence="7 10" id="KW-0378">Hydrolase</keyword>
<evidence type="ECO:0000256" key="6">
    <source>
        <dbReference type="ARBA" id="ARBA00022512"/>
    </source>
</evidence>
<evidence type="ECO:0000256" key="9">
    <source>
        <dbReference type="PROSITE-ProRule" id="PRU10040"/>
    </source>
</evidence>
<evidence type="ECO:0000256" key="8">
    <source>
        <dbReference type="ARBA" id="ARBA00023085"/>
    </source>
</evidence>
<comment type="similarity">
    <text evidence="3">In the N-terminal section; belongs to the PMEI family.</text>
</comment>
<dbReference type="GO" id="GO:0042545">
    <property type="term" value="P:cell wall modification"/>
    <property type="evidence" value="ECO:0007669"/>
    <property type="project" value="UniProtKB-UniRule"/>
</dbReference>
<keyword evidence="8 10" id="KW-0063">Aspartyl esterase</keyword>
<accession>A0A7J6X8N5</accession>
<feature type="domain" description="Pectinesterase inhibitor" evidence="11">
    <location>
        <begin position="44"/>
        <end position="198"/>
    </location>
</feature>
<dbReference type="CDD" id="cd15798">
    <property type="entry name" value="PMEI-like_3"/>
    <property type="match status" value="1"/>
</dbReference>
<keyword evidence="6" id="KW-0964">Secreted</keyword>
<dbReference type="InterPro" id="IPR035513">
    <property type="entry name" value="Invertase/methylesterase_inhib"/>
</dbReference>
<gene>
    <name evidence="12" type="ORF">FRX31_004628</name>
</gene>
<dbReference type="InterPro" id="IPR011050">
    <property type="entry name" value="Pectin_lyase_fold/virulence"/>
</dbReference>
<comment type="caution">
    <text evidence="12">The sequence shown here is derived from an EMBL/GenBank/DDBJ whole genome shotgun (WGS) entry which is preliminary data.</text>
</comment>
<dbReference type="Gene3D" id="2.160.20.10">
    <property type="entry name" value="Single-stranded right-handed beta-helix, Pectin lyase-like"/>
    <property type="match status" value="1"/>
</dbReference>
<comment type="similarity">
    <text evidence="4">In the C-terminal section; belongs to the pectinesterase family.</text>
</comment>
<sequence length="579" mass="63499">MMGKVAVAGISLILVVGVIIGVIATVSRGGDSSSSDHKNGGLATGMKAVEALCGPADFKDLCTKTLSPIAQKNSNATPKDLMQATMEATMEEVNKAVQKSAELAKGITNSTYDKMSIDDCKEVMDYAIYELKKVIKKVSNSEMHTLGQVEGDLKTWLSAVLAYRSTCLDDIVNPELKKSMEDGGLTSTNEHTNNAISIIDEVSKILSKINITVPDVKQISQQLNHTSRRLLDSDVEVDKDNYPTWFSAADRKLLAGRNAQLVPNVVVAQDGSGQFKSINQAIAAYPKNHRGRFVIYVKAGIYREYVVVPQTAVNVYMYGDGPRRTVVTGNRNVKLAGYTTKACSTFTVFGDGFVAKSMGFRNTAGPAGHQAVALLVSSDFSAFYNCRIDANQDSLYYNSKRQYYRNCVISGTIDFIFGMGTALIQNSKIIARLGDMGQFNALTADGRETPKVNTGVVIQNCHIVPEAILVPKKFVKKSYLGRPWKPYARTMIMESVIGDFIRPEGWSSWDNNHVHESTCEYREYGNRGLGANTNGRIKWRGYQVVTDRRVAQQYTAVPLLDGGRWIPATGGQVTLGLRR</sequence>
<organism evidence="12 13">
    <name type="scientific">Thalictrum thalictroides</name>
    <name type="common">Rue-anemone</name>
    <name type="synonym">Anemone thalictroides</name>
    <dbReference type="NCBI Taxonomy" id="46969"/>
    <lineage>
        <taxon>Eukaryota</taxon>
        <taxon>Viridiplantae</taxon>
        <taxon>Streptophyta</taxon>
        <taxon>Embryophyta</taxon>
        <taxon>Tracheophyta</taxon>
        <taxon>Spermatophyta</taxon>
        <taxon>Magnoliopsida</taxon>
        <taxon>Ranunculales</taxon>
        <taxon>Ranunculaceae</taxon>
        <taxon>Thalictroideae</taxon>
        <taxon>Thalictrum</taxon>
    </lineage>
</organism>
<keyword evidence="6" id="KW-0134">Cell wall</keyword>
<dbReference type="UniPathway" id="UPA00545">
    <property type="reaction ID" value="UER00823"/>
</dbReference>
<evidence type="ECO:0000256" key="10">
    <source>
        <dbReference type="RuleBase" id="RU000589"/>
    </source>
</evidence>
<dbReference type="InterPro" id="IPR000070">
    <property type="entry name" value="Pectinesterase_cat"/>
</dbReference>
<evidence type="ECO:0000313" key="12">
    <source>
        <dbReference type="EMBL" id="KAF5205783.1"/>
    </source>
</evidence>
<dbReference type="Gene3D" id="1.20.140.40">
    <property type="entry name" value="Invertase/pectin methylesterase inhibitor family protein"/>
    <property type="match status" value="1"/>
</dbReference>
<evidence type="ECO:0000256" key="4">
    <source>
        <dbReference type="ARBA" id="ARBA00007786"/>
    </source>
</evidence>
<dbReference type="Pfam" id="PF04043">
    <property type="entry name" value="PMEI"/>
    <property type="match status" value="1"/>
</dbReference>
<comment type="pathway">
    <text evidence="2 10">Glycan metabolism; pectin degradation; 2-dehydro-3-deoxy-D-gluconate from pectin: step 1/5.</text>
</comment>
<dbReference type="OrthoDB" id="2019149at2759"/>
<evidence type="ECO:0000256" key="2">
    <source>
        <dbReference type="ARBA" id="ARBA00005184"/>
    </source>
</evidence>
<reference evidence="12 13" key="1">
    <citation type="submission" date="2020-06" db="EMBL/GenBank/DDBJ databases">
        <title>Transcriptomic and genomic resources for Thalictrum thalictroides and T. hernandezii: Facilitating candidate gene discovery in an emerging model plant lineage.</title>
        <authorList>
            <person name="Arias T."/>
            <person name="Riano-Pachon D.M."/>
            <person name="Di Stilio V.S."/>
        </authorList>
    </citation>
    <scope>NUCLEOTIDE SEQUENCE [LARGE SCALE GENOMIC DNA]</scope>
    <source>
        <strain evidence="13">cv. WT478/WT964</strain>
        <tissue evidence="12">Leaves</tissue>
    </source>
</reference>
<dbReference type="GO" id="GO:0004857">
    <property type="term" value="F:enzyme inhibitor activity"/>
    <property type="evidence" value="ECO:0007669"/>
    <property type="project" value="InterPro"/>
</dbReference>
<comment type="subcellular location">
    <subcellularLocation>
        <location evidence="1">Secreted</location>
        <location evidence="1">Cell wall</location>
    </subcellularLocation>
</comment>
<dbReference type="Pfam" id="PF01095">
    <property type="entry name" value="Pectinesterase"/>
    <property type="match status" value="1"/>
</dbReference>
<dbReference type="SMART" id="SM00856">
    <property type="entry name" value="PMEI"/>
    <property type="match status" value="1"/>
</dbReference>
<dbReference type="AlphaFoldDB" id="A0A7J6X8N5"/>
<dbReference type="InterPro" id="IPR033131">
    <property type="entry name" value="Pectinesterase_Asp_AS"/>
</dbReference>
<evidence type="ECO:0000259" key="11">
    <source>
        <dbReference type="SMART" id="SM00856"/>
    </source>
</evidence>
<dbReference type="EMBL" id="JABWDY010003644">
    <property type="protein sequence ID" value="KAF5205783.1"/>
    <property type="molecule type" value="Genomic_DNA"/>
</dbReference>
<dbReference type="SUPFAM" id="SSF101148">
    <property type="entry name" value="Plant invertase/pectin methylesterase inhibitor"/>
    <property type="match status" value="1"/>
</dbReference>